<name>A0AAW2GB88_9HYME</name>
<organism evidence="1 2">
    <name type="scientific">Cardiocondyla obscurior</name>
    <dbReference type="NCBI Taxonomy" id="286306"/>
    <lineage>
        <taxon>Eukaryota</taxon>
        <taxon>Metazoa</taxon>
        <taxon>Ecdysozoa</taxon>
        <taxon>Arthropoda</taxon>
        <taxon>Hexapoda</taxon>
        <taxon>Insecta</taxon>
        <taxon>Pterygota</taxon>
        <taxon>Neoptera</taxon>
        <taxon>Endopterygota</taxon>
        <taxon>Hymenoptera</taxon>
        <taxon>Apocrita</taxon>
        <taxon>Aculeata</taxon>
        <taxon>Formicoidea</taxon>
        <taxon>Formicidae</taxon>
        <taxon>Myrmicinae</taxon>
        <taxon>Cardiocondyla</taxon>
    </lineage>
</organism>
<dbReference type="EMBL" id="JADYXP020000005">
    <property type="protein sequence ID" value="KAL0123742.1"/>
    <property type="molecule type" value="Genomic_DNA"/>
</dbReference>
<reference evidence="1 2" key="1">
    <citation type="submission" date="2023-03" db="EMBL/GenBank/DDBJ databases">
        <title>High recombination rates correlate with genetic variation in Cardiocondyla obscurior ants.</title>
        <authorList>
            <person name="Errbii M."/>
        </authorList>
    </citation>
    <scope>NUCLEOTIDE SEQUENCE [LARGE SCALE GENOMIC DNA]</scope>
    <source>
        <strain evidence="1">Alpha-2009</strain>
        <tissue evidence="1">Whole body</tissue>
    </source>
</reference>
<protein>
    <submittedName>
        <fullName evidence="1">Uncharacterized protein</fullName>
    </submittedName>
</protein>
<gene>
    <name evidence="1" type="ORF">PUN28_005918</name>
</gene>
<dbReference type="AlphaFoldDB" id="A0AAW2GB88"/>
<sequence>MYACSKKLACAFTPVSNTIRITRRQKKKKKKKTKIKVKSIDRHVSLSFFRSTLFLLKRVILDVTSNASPSKFAESSDIGSRIRVKIRDVDPDANLTIDAKHQLTIYNYTPERLGAERKYTRRDRTTN</sequence>
<evidence type="ECO:0000313" key="2">
    <source>
        <dbReference type="Proteomes" id="UP001430953"/>
    </source>
</evidence>
<proteinExistence type="predicted"/>
<keyword evidence="2" id="KW-1185">Reference proteome</keyword>
<comment type="caution">
    <text evidence="1">The sequence shown here is derived from an EMBL/GenBank/DDBJ whole genome shotgun (WGS) entry which is preliminary data.</text>
</comment>
<accession>A0AAW2GB88</accession>
<evidence type="ECO:0000313" key="1">
    <source>
        <dbReference type="EMBL" id="KAL0123742.1"/>
    </source>
</evidence>
<dbReference type="Proteomes" id="UP001430953">
    <property type="component" value="Unassembled WGS sequence"/>
</dbReference>